<proteinExistence type="predicted"/>
<evidence type="ECO:0000256" key="5">
    <source>
        <dbReference type="PROSITE-ProRule" id="PRU00335"/>
    </source>
</evidence>
<feature type="domain" description="HTH tetR-type" evidence="6">
    <location>
        <begin position="1"/>
        <end position="57"/>
    </location>
</feature>
<dbReference type="InterPro" id="IPR001647">
    <property type="entry name" value="HTH_TetR"/>
</dbReference>
<keyword evidence="2" id="KW-0805">Transcription regulation</keyword>
<dbReference type="Proteomes" id="UP001500713">
    <property type="component" value="Unassembled WGS sequence"/>
</dbReference>
<feature type="DNA-binding region" description="H-T-H motif" evidence="5">
    <location>
        <begin position="20"/>
        <end position="39"/>
    </location>
</feature>
<keyword evidence="4" id="KW-0804">Transcription</keyword>
<dbReference type="PANTHER" id="PTHR47506">
    <property type="entry name" value="TRANSCRIPTIONAL REGULATORY PROTEIN"/>
    <property type="match status" value="1"/>
</dbReference>
<evidence type="ECO:0000256" key="3">
    <source>
        <dbReference type="ARBA" id="ARBA00023125"/>
    </source>
</evidence>
<dbReference type="InterPro" id="IPR036271">
    <property type="entry name" value="Tet_transcr_reg_TetR-rel_C_sf"/>
</dbReference>
<evidence type="ECO:0000256" key="4">
    <source>
        <dbReference type="ARBA" id="ARBA00023163"/>
    </source>
</evidence>
<keyword evidence="8" id="KW-1185">Reference proteome</keyword>
<dbReference type="Pfam" id="PF00440">
    <property type="entry name" value="TetR_N"/>
    <property type="match status" value="1"/>
</dbReference>
<protein>
    <recommendedName>
        <fullName evidence="6">HTH tetR-type domain-containing protein</fullName>
    </recommendedName>
</protein>
<organism evidence="7 8">
    <name type="scientific">Parasphingorhabdus litoris</name>
    <dbReference type="NCBI Taxonomy" id="394733"/>
    <lineage>
        <taxon>Bacteria</taxon>
        <taxon>Pseudomonadati</taxon>
        <taxon>Pseudomonadota</taxon>
        <taxon>Alphaproteobacteria</taxon>
        <taxon>Sphingomonadales</taxon>
        <taxon>Sphingomonadaceae</taxon>
        <taxon>Parasphingorhabdus</taxon>
    </lineage>
</organism>
<dbReference type="InterPro" id="IPR009057">
    <property type="entry name" value="Homeodomain-like_sf"/>
</dbReference>
<dbReference type="Gene3D" id="1.10.357.10">
    <property type="entry name" value="Tetracycline Repressor, domain 2"/>
    <property type="match status" value="1"/>
</dbReference>
<dbReference type="InterPro" id="IPR023772">
    <property type="entry name" value="DNA-bd_HTH_TetR-type_CS"/>
</dbReference>
<dbReference type="PRINTS" id="PR00455">
    <property type="entry name" value="HTHTETR"/>
</dbReference>
<accession>A0ABN1AJF2</accession>
<evidence type="ECO:0000313" key="8">
    <source>
        <dbReference type="Proteomes" id="UP001500713"/>
    </source>
</evidence>
<dbReference type="PROSITE" id="PS01081">
    <property type="entry name" value="HTH_TETR_1"/>
    <property type="match status" value="1"/>
</dbReference>
<dbReference type="InterPro" id="IPR039538">
    <property type="entry name" value="BetI_C"/>
</dbReference>
<dbReference type="Pfam" id="PF13977">
    <property type="entry name" value="TetR_C_6"/>
    <property type="match status" value="1"/>
</dbReference>
<gene>
    <name evidence="7" type="ORF">GCM10009096_19910</name>
</gene>
<reference evidence="7 8" key="1">
    <citation type="journal article" date="2019" name="Int. J. Syst. Evol. Microbiol.">
        <title>The Global Catalogue of Microorganisms (GCM) 10K type strain sequencing project: providing services to taxonomists for standard genome sequencing and annotation.</title>
        <authorList>
            <consortium name="The Broad Institute Genomics Platform"/>
            <consortium name="The Broad Institute Genome Sequencing Center for Infectious Disease"/>
            <person name="Wu L."/>
            <person name="Ma J."/>
        </authorList>
    </citation>
    <scope>NUCLEOTIDE SEQUENCE [LARGE SCALE GENOMIC DNA]</scope>
    <source>
        <strain evidence="7 8">JCM 14162</strain>
    </source>
</reference>
<dbReference type="SUPFAM" id="SSF48498">
    <property type="entry name" value="Tetracyclin repressor-like, C-terminal domain"/>
    <property type="match status" value="1"/>
</dbReference>
<name>A0ABN1AJF2_9SPHN</name>
<keyword evidence="3 5" id="KW-0238">DNA-binding</keyword>
<dbReference type="EMBL" id="BAAAEM010000002">
    <property type="protein sequence ID" value="GAA0478021.1"/>
    <property type="molecule type" value="Genomic_DNA"/>
</dbReference>
<evidence type="ECO:0000259" key="6">
    <source>
        <dbReference type="PROSITE" id="PS50977"/>
    </source>
</evidence>
<evidence type="ECO:0000313" key="7">
    <source>
        <dbReference type="EMBL" id="GAA0478021.1"/>
    </source>
</evidence>
<dbReference type="SUPFAM" id="SSF46689">
    <property type="entry name" value="Homeodomain-like"/>
    <property type="match status" value="1"/>
</dbReference>
<sequence>MQILYGARHCFIDNGFDGASISQIANQAGVSVANIYQYFESKESMIHALIEYNLEIDLLKIQAMNATMYEAKALRRYMHSNFADDNHIEGVRLMQEIISEATRSDEVANLLKETERKAGIALMEGLSNAIPSGHISPTLDPLDAARKISYFHNGMIARLAITPSLREKLADQFTDFILETLNNSK</sequence>
<keyword evidence="1" id="KW-0678">Repressor</keyword>
<comment type="caution">
    <text evidence="7">The sequence shown here is derived from an EMBL/GenBank/DDBJ whole genome shotgun (WGS) entry which is preliminary data.</text>
</comment>
<dbReference type="PANTHER" id="PTHR47506:SF6">
    <property type="entry name" value="HTH-TYPE TRANSCRIPTIONAL REPRESSOR NEMR"/>
    <property type="match status" value="1"/>
</dbReference>
<evidence type="ECO:0000256" key="1">
    <source>
        <dbReference type="ARBA" id="ARBA00022491"/>
    </source>
</evidence>
<dbReference type="PROSITE" id="PS50977">
    <property type="entry name" value="HTH_TETR_2"/>
    <property type="match status" value="1"/>
</dbReference>
<evidence type="ECO:0000256" key="2">
    <source>
        <dbReference type="ARBA" id="ARBA00023015"/>
    </source>
</evidence>